<dbReference type="CDD" id="cd01995">
    <property type="entry name" value="QueC-like"/>
    <property type="match status" value="1"/>
</dbReference>
<evidence type="ECO:0000256" key="1">
    <source>
        <dbReference type="ARBA" id="ARBA00005061"/>
    </source>
</evidence>
<feature type="binding site" evidence="11">
    <location>
        <position position="201"/>
    </location>
    <ligand>
        <name>Zn(2+)</name>
        <dbReference type="ChEBI" id="CHEBI:29105"/>
    </ligand>
</feature>
<dbReference type="InterPro" id="IPR014729">
    <property type="entry name" value="Rossmann-like_a/b/a_fold"/>
</dbReference>
<dbReference type="EMBL" id="JACHEK010000012">
    <property type="protein sequence ID" value="MBB6147055.1"/>
    <property type="molecule type" value="Genomic_DNA"/>
</dbReference>
<evidence type="ECO:0000256" key="9">
    <source>
        <dbReference type="ARBA" id="ARBA00039149"/>
    </source>
</evidence>
<dbReference type="SUPFAM" id="SSF52402">
    <property type="entry name" value="Adenine nucleotide alpha hydrolases-like"/>
    <property type="match status" value="1"/>
</dbReference>
<gene>
    <name evidence="11" type="primary">queC</name>
    <name evidence="12" type="ORF">HNQ77_005040</name>
</gene>
<dbReference type="EC" id="6.3.4.20" evidence="9 11"/>
<accession>A0A841K227</accession>
<keyword evidence="2 11" id="KW-0436">Ligase</keyword>
<dbReference type="HAMAP" id="MF_01633">
    <property type="entry name" value="QueC"/>
    <property type="match status" value="1"/>
</dbReference>
<keyword evidence="3 11" id="KW-0479">Metal-binding</keyword>
<feature type="binding site" evidence="11">
    <location>
        <position position="207"/>
    </location>
    <ligand>
        <name>Zn(2+)</name>
        <dbReference type="ChEBI" id="CHEBI:29105"/>
    </ligand>
</feature>
<dbReference type="GO" id="GO:0008616">
    <property type="term" value="P:tRNA queuosine(34) biosynthetic process"/>
    <property type="evidence" value="ECO:0007669"/>
    <property type="project" value="UniProtKB-UniRule"/>
</dbReference>
<keyword evidence="13" id="KW-1185">Reference proteome</keyword>
<evidence type="ECO:0000256" key="11">
    <source>
        <dbReference type="HAMAP-Rule" id="MF_01633"/>
    </source>
</evidence>
<evidence type="ECO:0000256" key="10">
    <source>
        <dbReference type="ARBA" id="ARBA00047890"/>
    </source>
</evidence>
<comment type="pathway">
    <text evidence="1 11">Purine metabolism; 7-cyano-7-deazaguanine biosynthesis.</text>
</comment>
<dbReference type="PANTHER" id="PTHR42914">
    <property type="entry name" value="7-CYANO-7-DEAZAGUANINE SYNTHASE"/>
    <property type="match status" value="1"/>
</dbReference>
<comment type="similarity">
    <text evidence="8 11">Belongs to the QueC family.</text>
</comment>
<protein>
    <recommendedName>
        <fullName evidence="9 11">7-cyano-7-deazaguanine synthase</fullName>
        <ecNumber evidence="9 11">6.3.4.20</ecNumber>
    </recommendedName>
    <alternativeName>
        <fullName evidence="11">7-cyano-7-carbaguanine synthase</fullName>
    </alternativeName>
    <alternativeName>
        <fullName evidence="11">PreQ(0) synthase</fullName>
    </alternativeName>
    <alternativeName>
        <fullName evidence="11">Queuosine biosynthesis protein QueC</fullName>
    </alternativeName>
</protein>
<evidence type="ECO:0000256" key="8">
    <source>
        <dbReference type="ARBA" id="ARBA00037993"/>
    </source>
</evidence>
<dbReference type="Gene3D" id="3.40.50.620">
    <property type="entry name" value="HUPs"/>
    <property type="match status" value="1"/>
</dbReference>
<feature type="binding site" evidence="11">
    <location>
        <position position="193"/>
    </location>
    <ligand>
        <name>Zn(2+)</name>
        <dbReference type="ChEBI" id="CHEBI:29105"/>
    </ligand>
</feature>
<dbReference type="NCBIfam" id="TIGR00364">
    <property type="entry name" value="7-cyano-7-deazaguanine synthase QueC"/>
    <property type="match status" value="1"/>
</dbReference>
<dbReference type="PANTHER" id="PTHR42914:SF1">
    <property type="entry name" value="7-CYANO-7-DEAZAGUANINE SYNTHASE"/>
    <property type="match status" value="1"/>
</dbReference>
<dbReference type="Pfam" id="PF06508">
    <property type="entry name" value="QueC"/>
    <property type="match status" value="1"/>
</dbReference>
<dbReference type="GO" id="GO:0008270">
    <property type="term" value="F:zinc ion binding"/>
    <property type="evidence" value="ECO:0007669"/>
    <property type="project" value="UniProtKB-UniRule"/>
</dbReference>
<sequence length="230" mass="25072">MSQSRTRAVVCLSGGMDSAVCAALAARDHDAYALHFSYGQRTEEREFESAQGVAKALGFRDFLRLKIDLFRLIGGSALTDASIDVPKAPEHEPIGNSVPVTYVPFRNAHFLAAAVSWAEVLEAKTILIGAVEQDSSGYPDCRPAYYEAFQQLIRTGTKEGDIEVATPLIHMRKKEIVALGLELNAPLNLTWSCYSGAEEACGECDSCVLRLRAFREAGVSDPIPYAIRQS</sequence>
<dbReference type="RefSeq" id="WP_050059994.1">
    <property type="nucleotide sequence ID" value="NZ_JACHEK010000012.1"/>
</dbReference>
<feature type="binding site" evidence="11">
    <location>
        <begin position="12"/>
        <end position="22"/>
    </location>
    <ligand>
        <name>ATP</name>
        <dbReference type="ChEBI" id="CHEBI:30616"/>
    </ligand>
</feature>
<keyword evidence="5 11" id="KW-0671">Queuosine biosynthesis</keyword>
<keyword evidence="7 11" id="KW-0067">ATP-binding</keyword>
<name>A0A841K227_9BACT</name>
<dbReference type="AlphaFoldDB" id="A0A841K227"/>
<proteinExistence type="inferred from homology"/>
<dbReference type="GO" id="GO:0005524">
    <property type="term" value="F:ATP binding"/>
    <property type="evidence" value="ECO:0007669"/>
    <property type="project" value="UniProtKB-UniRule"/>
</dbReference>
<feature type="binding site" evidence="11">
    <location>
        <position position="204"/>
    </location>
    <ligand>
        <name>Zn(2+)</name>
        <dbReference type="ChEBI" id="CHEBI:29105"/>
    </ligand>
</feature>
<dbReference type="InterPro" id="IPR018317">
    <property type="entry name" value="QueC"/>
</dbReference>
<dbReference type="UniPathway" id="UPA00391"/>
<evidence type="ECO:0000256" key="6">
    <source>
        <dbReference type="ARBA" id="ARBA00022833"/>
    </source>
</evidence>
<evidence type="ECO:0000256" key="5">
    <source>
        <dbReference type="ARBA" id="ARBA00022785"/>
    </source>
</evidence>
<evidence type="ECO:0000313" key="12">
    <source>
        <dbReference type="EMBL" id="MBB6147055.1"/>
    </source>
</evidence>
<dbReference type="PIRSF" id="PIRSF006293">
    <property type="entry name" value="ExsB"/>
    <property type="match status" value="1"/>
</dbReference>
<dbReference type="OrthoDB" id="9789567at2"/>
<comment type="function">
    <text evidence="11">Catalyzes the ATP-dependent conversion of 7-carboxy-7-deazaguanine (CDG) to 7-cyano-7-deazaguanine (preQ(0)).</text>
</comment>
<organism evidence="12 13">
    <name type="scientific">Silvibacterium bohemicum</name>
    <dbReference type="NCBI Taxonomy" id="1577686"/>
    <lineage>
        <taxon>Bacteria</taxon>
        <taxon>Pseudomonadati</taxon>
        <taxon>Acidobacteriota</taxon>
        <taxon>Terriglobia</taxon>
        <taxon>Terriglobales</taxon>
        <taxon>Acidobacteriaceae</taxon>
        <taxon>Silvibacterium</taxon>
    </lineage>
</organism>
<reference evidence="12 13" key="1">
    <citation type="submission" date="2020-08" db="EMBL/GenBank/DDBJ databases">
        <title>Genomic Encyclopedia of Type Strains, Phase IV (KMG-IV): sequencing the most valuable type-strain genomes for metagenomic binning, comparative biology and taxonomic classification.</title>
        <authorList>
            <person name="Goeker M."/>
        </authorList>
    </citation>
    <scope>NUCLEOTIDE SEQUENCE [LARGE SCALE GENOMIC DNA]</scope>
    <source>
        <strain evidence="12 13">DSM 103733</strain>
    </source>
</reference>
<evidence type="ECO:0000313" key="13">
    <source>
        <dbReference type="Proteomes" id="UP000538666"/>
    </source>
</evidence>
<comment type="catalytic activity">
    <reaction evidence="10 11">
        <text>7-carboxy-7-carbaguanine + NH4(+) + 2 ATP = 7-cyano-7-carbaguanine + 2 AMP + 2 diphosphate + 2 H(+)</text>
        <dbReference type="Rhea" id="RHEA:27982"/>
        <dbReference type="ChEBI" id="CHEBI:15378"/>
        <dbReference type="ChEBI" id="CHEBI:28938"/>
        <dbReference type="ChEBI" id="CHEBI:30616"/>
        <dbReference type="ChEBI" id="CHEBI:33019"/>
        <dbReference type="ChEBI" id="CHEBI:45075"/>
        <dbReference type="ChEBI" id="CHEBI:61036"/>
        <dbReference type="ChEBI" id="CHEBI:456215"/>
        <dbReference type="EC" id="6.3.4.20"/>
    </reaction>
</comment>
<comment type="cofactor">
    <cofactor evidence="11">
        <name>Zn(2+)</name>
        <dbReference type="ChEBI" id="CHEBI:29105"/>
    </cofactor>
    <text evidence="11">Binds 1 zinc ion per subunit.</text>
</comment>
<dbReference type="Proteomes" id="UP000538666">
    <property type="component" value="Unassembled WGS sequence"/>
</dbReference>
<evidence type="ECO:0000256" key="4">
    <source>
        <dbReference type="ARBA" id="ARBA00022741"/>
    </source>
</evidence>
<keyword evidence="6 11" id="KW-0862">Zinc</keyword>
<evidence type="ECO:0000256" key="7">
    <source>
        <dbReference type="ARBA" id="ARBA00022840"/>
    </source>
</evidence>
<evidence type="ECO:0000256" key="3">
    <source>
        <dbReference type="ARBA" id="ARBA00022723"/>
    </source>
</evidence>
<dbReference type="GO" id="GO:0016879">
    <property type="term" value="F:ligase activity, forming carbon-nitrogen bonds"/>
    <property type="evidence" value="ECO:0007669"/>
    <property type="project" value="UniProtKB-UniRule"/>
</dbReference>
<keyword evidence="4 11" id="KW-0547">Nucleotide-binding</keyword>
<evidence type="ECO:0000256" key="2">
    <source>
        <dbReference type="ARBA" id="ARBA00022598"/>
    </source>
</evidence>
<comment type="caution">
    <text evidence="12">The sequence shown here is derived from an EMBL/GenBank/DDBJ whole genome shotgun (WGS) entry which is preliminary data.</text>
</comment>